<reference evidence="2" key="1">
    <citation type="journal article" date="2019" name="Int. J. Syst. Evol. Microbiol.">
        <title>The Global Catalogue of Microorganisms (GCM) 10K type strain sequencing project: providing services to taxonomists for standard genome sequencing and annotation.</title>
        <authorList>
            <consortium name="The Broad Institute Genomics Platform"/>
            <consortium name="The Broad Institute Genome Sequencing Center for Infectious Disease"/>
            <person name="Wu L."/>
            <person name="Ma J."/>
        </authorList>
    </citation>
    <scope>NUCLEOTIDE SEQUENCE [LARGE SCALE GENOMIC DNA]</scope>
    <source>
        <strain evidence="2">CGMCC 1.12470</strain>
    </source>
</reference>
<sequence>MVPPGAAEEDCVRPSDQIGTSPMCTAGLAAVLLAIPAERRSPEDIVRPLTAAPAPAETAL</sequence>
<organism evidence="1 2">
    <name type="scientific">Streptomyces caeni</name>
    <dbReference type="NCBI Taxonomy" id="2307231"/>
    <lineage>
        <taxon>Bacteria</taxon>
        <taxon>Bacillati</taxon>
        <taxon>Actinomycetota</taxon>
        <taxon>Actinomycetes</taxon>
        <taxon>Kitasatosporales</taxon>
        <taxon>Streptomycetaceae</taxon>
        <taxon>Streptomyces</taxon>
    </lineage>
</organism>
<accession>A0ABW4IZI8</accession>
<proteinExistence type="predicted"/>
<gene>
    <name evidence="1" type="ORF">ACFSL4_28105</name>
</gene>
<evidence type="ECO:0008006" key="3">
    <source>
        <dbReference type="Google" id="ProtNLM"/>
    </source>
</evidence>
<comment type="caution">
    <text evidence="1">The sequence shown here is derived from an EMBL/GenBank/DDBJ whole genome shotgun (WGS) entry which is preliminary data.</text>
</comment>
<evidence type="ECO:0000313" key="2">
    <source>
        <dbReference type="Proteomes" id="UP001597261"/>
    </source>
</evidence>
<keyword evidence="2" id="KW-1185">Reference proteome</keyword>
<name>A0ABW4IZI8_9ACTN</name>
<protein>
    <recommendedName>
        <fullName evidence="3">Peptidase S8/S53 domain-containing protein</fullName>
    </recommendedName>
</protein>
<dbReference type="EMBL" id="JBHUDX010000084">
    <property type="protein sequence ID" value="MFD1661946.1"/>
    <property type="molecule type" value="Genomic_DNA"/>
</dbReference>
<dbReference type="RefSeq" id="WP_381088709.1">
    <property type="nucleotide sequence ID" value="NZ_JBHUDX010000084.1"/>
</dbReference>
<evidence type="ECO:0000313" key="1">
    <source>
        <dbReference type="EMBL" id="MFD1661946.1"/>
    </source>
</evidence>
<dbReference type="Proteomes" id="UP001597261">
    <property type="component" value="Unassembled WGS sequence"/>
</dbReference>